<sequence length="163" mass="19002">MYQFQDRYASDSTHDVHSKTLSGGRVSNAPIESFFKILKHSILRQQTNLRPGEFLLKLYSTANARLKANQLNIQQTGSKKRGRRKKQQVDQVDRTLLMEQWKKQGTEIASRGVYFSKYIEQKLVPGDIRSRLREKLQMRQDRLDDVEGSDNMAYISTMDTPFE</sequence>
<dbReference type="EMBL" id="CAJNON010004254">
    <property type="protein sequence ID" value="CAF1529952.1"/>
    <property type="molecule type" value="Genomic_DNA"/>
</dbReference>
<evidence type="ECO:0000313" key="2">
    <source>
        <dbReference type="EMBL" id="CAF1529952.1"/>
    </source>
</evidence>
<dbReference type="OrthoDB" id="10640919at2759"/>
<name>A0A815VGM1_9BILA</name>
<feature type="non-terminal residue" evidence="2">
    <location>
        <position position="1"/>
    </location>
</feature>
<dbReference type="AlphaFoldDB" id="A0A815VGM1"/>
<feature type="compositionally biased region" description="Basic and acidic residues" evidence="1">
    <location>
        <begin position="8"/>
        <end position="18"/>
    </location>
</feature>
<organism evidence="2 3">
    <name type="scientific">Adineta steineri</name>
    <dbReference type="NCBI Taxonomy" id="433720"/>
    <lineage>
        <taxon>Eukaryota</taxon>
        <taxon>Metazoa</taxon>
        <taxon>Spiralia</taxon>
        <taxon>Gnathifera</taxon>
        <taxon>Rotifera</taxon>
        <taxon>Eurotatoria</taxon>
        <taxon>Bdelloidea</taxon>
        <taxon>Adinetida</taxon>
        <taxon>Adinetidae</taxon>
        <taxon>Adineta</taxon>
    </lineage>
</organism>
<gene>
    <name evidence="2" type="ORF">VCS650_LOCUS43655</name>
</gene>
<reference evidence="2" key="1">
    <citation type="submission" date="2021-02" db="EMBL/GenBank/DDBJ databases">
        <authorList>
            <person name="Nowell W R."/>
        </authorList>
    </citation>
    <scope>NUCLEOTIDE SEQUENCE</scope>
</reference>
<dbReference type="Proteomes" id="UP000663891">
    <property type="component" value="Unassembled WGS sequence"/>
</dbReference>
<evidence type="ECO:0000256" key="1">
    <source>
        <dbReference type="SAM" id="MobiDB-lite"/>
    </source>
</evidence>
<comment type="caution">
    <text evidence="2">The sequence shown here is derived from an EMBL/GenBank/DDBJ whole genome shotgun (WGS) entry which is preliminary data.</text>
</comment>
<protein>
    <submittedName>
        <fullName evidence="2">Uncharacterized protein</fullName>
    </submittedName>
</protein>
<evidence type="ECO:0000313" key="3">
    <source>
        <dbReference type="Proteomes" id="UP000663891"/>
    </source>
</evidence>
<feature type="region of interest" description="Disordered" evidence="1">
    <location>
        <begin position="1"/>
        <end position="22"/>
    </location>
</feature>
<proteinExistence type="predicted"/>
<accession>A0A815VGM1</accession>